<organism evidence="2 3">
    <name type="scientific">Prorocentrum cordatum</name>
    <dbReference type="NCBI Taxonomy" id="2364126"/>
    <lineage>
        <taxon>Eukaryota</taxon>
        <taxon>Sar</taxon>
        <taxon>Alveolata</taxon>
        <taxon>Dinophyceae</taxon>
        <taxon>Prorocentrales</taxon>
        <taxon>Prorocentraceae</taxon>
        <taxon>Prorocentrum</taxon>
    </lineage>
</organism>
<reference evidence="2" key="1">
    <citation type="submission" date="2023-10" db="EMBL/GenBank/DDBJ databases">
        <authorList>
            <person name="Chen Y."/>
            <person name="Shah S."/>
            <person name="Dougan E. K."/>
            <person name="Thang M."/>
            <person name="Chan C."/>
        </authorList>
    </citation>
    <scope>NUCLEOTIDE SEQUENCE [LARGE SCALE GENOMIC DNA]</scope>
</reference>
<name>A0ABN9VRR4_9DINO</name>
<feature type="compositionally biased region" description="Polar residues" evidence="1">
    <location>
        <begin position="15"/>
        <end position="28"/>
    </location>
</feature>
<keyword evidence="3" id="KW-1185">Reference proteome</keyword>
<evidence type="ECO:0000313" key="3">
    <source>
        <dbReference type="Proteomes" id="UP001189429"/>
    </source>
</evidence>
<feature type="region of interest" description="Disordered" evidence="1">
    <location>
        <begin position="87"/>
        <end position="109"/>
    </location>
</feature>
<evidence type="ECO:0000313" key="2">
    <source>
        <dbReference type="EMBL" id="CAK0875647.1"/>
    </source>
</evidence>
<feature type="region of interest" description="Disordered" evidence="1">
    <location>
        <begin position="1"/>
        <end position="28"/>
    </location>
</feature>
<proteinExistence type="predicted"/>
<comment type="caution">
    <text evidence="2">The sequence shown here is derived from an EMBL/GenBank/DDBJ whole genome shotgun (WGS) entry which is preliminary data.</text>
</comment>
<protein>
    <submittedName>
        <fullName evidence="2">Uncharacterized protein</fullName>
    </submittedName>
</protein>
<gene>
    <name evidence="2" type="ORF">PCOR1329_LOCUS60263</name>
</gene>
<accession>A0ABN9VRR4</accession>
<evidence type="ECO:0000256" key="1">
    <source>
        <dbReference type="SAM" id="MobiDB-lite"/>
    </source>
</evidence>
<sequence>MQAPTGSADRPDAMTTATESEAKKPSQSLLRNYGQALNMHMQEIWDATSADLELQMVVVAVIRECKELKAAATENLQTVGEIMTSAMEGRKRKRDDDDSGLQDLPVAPEGPIRRGQHIYGHWVAKLLDELLFFLEPTLFDKKTLKNMGITVKYECL</sequence>
<dbReference type="EMBL" id="CAUYUJ010017538">
    <property type="protein sequence ID" value="CAK0875647.1"/>
    <property type="molecule type" value="Genomic_DNA"/>
</dbReference>
<dbReference type="Proteomes" id="UP001189429">
    <property type="component" value="Unassembled WGS sequence"/>
</dbReference>